<comment type="caution">
    <text evidence="2">The sequence shown here is derived from an EMBL/GenBank/DDBJ whole genome shotgun (WGS) entry which is preliminary data.</text>
</comment>
<dbReference type="Proteomes" id="UP000314294">
    <property type="component" value="Unassembled WGS sequence"/>
</dbReference>
<name>A0A4Z2GV47_9TELE</name>
<feature type="compositionally biased region" description="Low complexity" evidence="1">
    <location>
        <begin position="117"/>
        <end position="135"/>
    </location>
</feature>
<evidence type="ECO:0000313" key="3">
    <source>
        <dbReference type="Proteomes" id="UP000314294"/>
    </source>
</evidence>
<evidence type="ECO:0000313" key="2">
    <source>
        <dbReference type="EMBL" id="TNN56612.1"/>
    </source>
</evidence>
<feature type="compositionally biased region" description="Low complexity" evidence="1">
    <location>
        <begin position="145"/>
        <end position="154"/>
    </location>
</feature>
<protein>
    <submittedName>
        <fullName evidence="2">Uncharacterized protein</fullName>
    </submittedName>
</protein>
<feature type="compositionally biased region" description="Low complexity" evidence="1">
    <location>
        <begin position="84"/>
        <end position="98"/>
    </location>
</feature>
<proteinExistence type="predicted"/>
<evidence type="ECO:0000256" key="1">
    <source>
        <dbReference type="SAM" id="MobiDB-lite"/>
    </source>
</evidence>
<keyword evidence="3" id="KW-1185">Reference proteome</keyword>
<accession>A0A4Z2GV47</accession>
<reference evidence="2 3" key="1">
    <citation type="submission" date="2019-03" db="EMBL/GenBank/DDBJ databases">
        <title>First draft genome of Liparis tanakae, snailfish: a comprehensive survey of snailfish specific genes.</title>
        <authorList>
            <person name="Kim W."/>
            <person name="Song I."/>
            <person name="Jeong J.-H."/>
            <person name="Kim D."/>
            <person name="Kim S."/>
            <person name="Ryu S."/>
            <person name="Song J.Y."/>
            <person name="Lee S.K."/>
        </authorList>
    </citation>
    <scope>NUCLEOTIDE SEQUENCE [LARGE SCALE GENOMIC DNA]</scope>
    <source>
        <tissue evidence="2">Muscle</tissue>
    </source>
</reference>
<organism evidence="2 3">
    <name type="scientific">Liparis tanakae</name>
    <name type="common">Tanaka's snailfish</name>
    <dbReference type="NCBI Taxonomy" id="230148"/>
    <lineage>
        <taxon>Eukaryota</taxon>
        <taxon>Metazoa</taxon>
        <taxon>Chordata</taxon>
        <taxon>Craniata</taxon>
        <taxon>Vertebrata</taxon>
        <taxon>Euteleostomi</taxon>
        <taxon>Actinopterygii</taxon>
        <taxon>Neopterygii</taxon>
        <taxon>Teleostei</taxon>
        <taxon>Neoteleostei</taxon>
        <taxon>Acanthomorphata</taxon>
        <taxon>Eupercaria</taxon>
        <taxon>Perciformes</taxon>
        <taxon>Cottioidei</taxon>
        <taxon>Cottales</taxon>
        <taxon>Liparidae</taxon>
        <taxon>Liparis</taxon>
    </lineage>
</organism>
<gene>
    <name evidence="2" type="ORF">EYF80_033149</name>
</gene>
<dbReference type="EMBL" id="SRLO01000424">
    <property type="protein sequence ID" value="TNN56612.1"/>
    <property type="molecule type" value="Genomic_DNA"/>
</dbReference>
<dbReference type="AlphaFoldDB" id="A0A4Z2GV47"/>
<feature type="region of interest" description="Disordered" evidence="1">
    <location>
        <begin position="56"/>
        <end position="182"/>
    </location>
</feature>
<sequence length="279" mass="28479">MNQRHEENVSTMLTVSSYLLYGGRVHRLQPGRVLVLVLAVVPGRLLRVLAGASGSVAPGLASPGQRRRHHPPSGAAARLPPPLAQSGPGAAAASAAAADHNTAGRRDELPAGPGPRRPSAAAVSPVARRPSYRGRGANGRRRGLLRPGARLDAPPVVPSGGGRSGLVGPRRGGRPRPGSGPSRVWVLVRVGAAPAVAVIGVVRDSDPGAGLLLREDRHASVYPPSGLAARLQTPTLGPYGTGAGDGTPTRLLLDGSVEQKHNAALLLPPATSPQNINTV</sequence>